<dbReference type="Proteomes" id="UP000509429">
    <property type="component" value="Chromosome"/>
</dbReference>
<reference evidence="1 2" key="1">
    <citation type="submission" date="2020-05" db="EMBL/GenBank/DDBJ databases">
        <title>Horizontal transmission and recombination maintain forever young bacterial symbiont genomes.</title>
        <authorList>
            <person name="Russell S.L."/>
            <person name="Pepper-Tunick E."/>
            <person name="Svedberg J."/>
            <person name="Byrne A."/>
            <person name="Ruelas Castillo J."/>
            <person name="Vollmers C."/>
            <person name="Beinart R.A."/>
            <person name="Corbett-Detig R."/>
        </authorList>
    </citation>
    <scope>NUCLEOTIDE SEQUENCE [LARGE SCALE GENOMIC DNA]</scope>
    <source>
        <strain evidence="1">JDF_Ridge</strain>
    </source>
</reference>
<organism evidence="1 2">
    <name type="scientific">Candidatus Ruthia endofausta</name>
    <dbReference type="NCBI Taxonomy" id="2738852"/>
    <lineage>
        <taxon>Bacteria</taxon>
        <taxon>Pseudomonadati</taxon>
        <taxon>Pseudomonadota</taxon>
        <taxon>Gammaproteobacteria</taxon>
        <taxon>Candidatus Pseudothioglobaceae</taxon>
        <taxon>Candidatus Ruthturnera</taxon>
    </lineage>
</organism>
<gene>
    <name evidence="1" type="ORF">HUE58_06420</name>
</gene>
<evidence type="ECO:0008006" key="3">
    <source>
        <dbReference type="Google" id="ProtNLM"/>
    </source>
</evidence>
<dbReference type="AlphaFoldDB" id="A0A6N0HQS8"/>
<dbReference type="KEGG" id="reo:HUE58_06420"/>
<dbReference type="RefSeq" id="WP_174606150.1">
    <property type="nucleotide sequence ID" value="NZ_CP054490.1"/>
</dbReference>
<evidence type="ECO:0000313" key="2">
    <source>
        <dbReference type="Proteomes" id="UP000509429"/>
    </source>
</evidence>
<keyword evidence="2" id="KW-1185">Reference proteome</keyword>
<sequence length="48" mass="5293">MAVSPVTGISSEKYADMTGIPHKRVKDWCLEGALTCRRLDNNGKEISN</sequence>
<evidence type="ECO:0000313" key="1">
    <source>
        <dbReference type="EMBL" id="QKQ24714.1"/>
    </source>
</evidence>
<protein>
    <recommendedName>
        <fullName evidence="3">DNA-binding protein</fullName>
    </recommendedName>
</protein>
<name>A0A6N0HQS8_9GAMM</name>
<accession>A0A6N0HQS8</accession>
<dbReference type="EMBL" id="CP054490">
    <property type="protein sequence ID" value="QKQ24714.1"/>
    <property type="molecule type" value="Genomic_DNA"/>
</dbReference>
<proteinExistence type="predicted"/>